<gene>
    <name evidence="1" type="ORF">BKA03_002019</name>
</gene>
<evidence type="ECO:0000313" key="1">
    <source>
        <dbReference type="EMBL" id="NYI41900.1"/>
    </source>
</evidence>
<dbReference type="Pfam" id="PF12840">
    <property type="entry name" value="HTH_20"/>
    <property type="match status" value="1"/>
</dbReference>
<keyword evidence="2" id="KW-1185">Reference proteome</keyword>
<dbReference type="AlphaFoldDB" id="A0A7Y9ZBP9"/>
<name>A0A7Y9ZBP9_9MICO</name>
<organism evidence="1 2">
    <name type="scientific">Demequina lutea</name>
    <dbReference type="NCBI Taxonomy" id="431489"/>
    <lineage>
        <taxon>Bacteria</taxon>
        <taxon>Bacillati</taxon>
        <taxon>Actinomycetota</taxon>
        <taxon>Actinomycetes</taxon>
        <taxon>Micrococcales</taxon>
        <taxon>Demequinaceae</taxon>
        <taxon>Demequina</taxon>
    </lineage>
</organism>
<accession>A0A7Y9ZBP9</accession>
<reference evidence="1 2" key="1">
    <citation type="submission" date="2020-07" db="EMBL/GenBank/DDBJ databases">
        <title>Sequencing the genomes of 1000 actinobacteria strains.</title>
        <authorList>
            <person name="Klenk H.-P."/>
        </authorList>
    </citation>
    <scope>NUCLEOTIDE SEQUENCE [LARGE SCALE GENOMIC DNA]</scope>
    <source>
        <strain evidence="1 2">DSM 19970</strain>
    </source>
</reference>
<dbReference type="Proteomes" id="UP000547973">
    <property type="component" value="Unassembled WGS sequence"/>
</dbReference>
<dbReference type="InterPro" id="IPR036388">
    <property type="entry name" value="WH-like_DNA-bd_sf"/>
</dbReference>
<dbReference type="InterPro" id="IPR011991">
    <property type="entry name" value="ArsR-like_HTH"/>
</dbReference>
<dbReference type="Gene3D" id="1.10.10.10">
    <property type="entry name" value="Winged helix-like DNA-binding domain superfamily/Winged helix DNA-binding domain"/>
    <property type="match status" value="1"/>
</dbReference>
<sequence>MGELRAHVLLHPVRMRVVLVLGADDLTTKQIHERLPDVAQASLYRAVARLVNAGIITVVERHRRGGAMERVYRVAATPEAATASATPEEFVAATETVARSLSLDAARHAAAGEWHPRSAGLLRENVHLTREQFELLRREVVEFIGELVSVTAQDDTEEFSLTIAAIPRSTPPNYGSTSFNGV</sequence>
<dbReference type="InterPro" id="IPR036390">
    <property type="entry name" value="WH_DNA-bd_sf"/>
</dbReference>
<comment type="caution">
    <text evidence="1">The sequence shown here is derived from an EMBL/GenBank/DDBJ whole genome shotgun (WGS) entry which is preliminary data.</text>
</comment>
<evidence type="ECO:0000313" key="2">
    <source>
        <dbReference type="Proteomes" id="UP000547973"/>
    </source>
</evidence>
<dbReference type="EMBL" id="JACBZO010000001">
    <property type="protein sequence ID" value="NYI41900.1"/>
    <property type="molecule type" value="Genomic_DNA"/>
</dbReference>
<dbReference type="SUPFAM" id="SSF46785">
    <property type="entry name" value="Winged helix' DNA-binding domain"/>
    <property type="match status" value="1"/>
</dbReference>
<dbReference type="CDD" id="cd00090">
    <property type="entry name" value="HTH_ARSR"/>
    <property type="match status" value="1"/>
</dbReference>
<dbReference type="RefSeq" id="WP_202965753.1">
    <property type="nucleotide sequence ID" value="NZ_BBRC01000013.1"/>
</dbReference>
<dbReference type="GO" id="GO:0003677">
    <property type="term" value="F:DNA binding"/>
    <property type="evidence" value="ECO:0007669"/>
    <property type="project" value="UniProtKB-KW"/>
</dbReference>
<proteinExistence type="predicted"/>
<keyword evidence="1" id="KW-0238">DNA-binding</keyword>
<protein>
    <submittedName>
        <fullName evidence="1">DNA-binding transcriptional ArsR family regulator</fullName>
    </submittedName>
</protein>